<evidence type="ECO:0000313" key="3">
    <source>
        <dbReference type="EMBL" id="WQD77591.1"/>
    </source>
</evidence>
<feature type="transmembrane region" description="Helical" evidence="1">
    <location>
        <begin position="51"/>
        <end position="72"/>
    </location>
</feature>
<evidence type="ECO:0000313" key="4">
    <source>
        <dbReference type="Proteomes" id="UP001325479"/>
    </source>
</evidence>
<keyword evidence="1" id="KW-1133">Transmembrane helix</keyword>
<dbReference type="RefSeq" id="WP_114811554.1">
    <property type="nucleotide sequence ID" value="NZ_CP139965.1"/>
</dbReference>
<reference evidence="3 4" key="1">
    <citation type="submission" date="2023-12" db="EMBL/GenBank/DDBJ databases">
        <title>Genome sequencing and assembly of bacterial species from a model synthetic community.</title>
        <authorList>
            <person name="Hogle S.L."/>
        </authorList>
    </citation>
    <scope>NUCLEOTIDE SEQUENCE [LARGE SCALE GENOMIC DNA]</scope>
    <source>
        <strain evidence="3 4">HAMBI 2494</strain>
    </source>
</reference>
<feature type="transmembrane region" description="Helical" evidence="1">
    <location>
        <begin position="12"/>
        <end position="29"/>
    </location>
</feature>
<organism evidence="3 4">
    <name type="scientific">Paraburkholderia kururiensis</name>
    <dbReference type="NCBI Taxonomy" id="984307"/>
    <lineage>
        <taxon>Bacteria</taxon>
        <taxon>Pseudomonadati</taxon>
        <taxon>Pseudomonadota</taxon>
        <taxon>Betaproteobacteria</taxon>
        <taxon>Burkholderiales</taxon>
        <taxon>Burkholderiaceae</taxon>
        <taxon>Paraburkholderia</taxon>
    </lineage>
</organism>
<dbReference type="InterPro" id="IPR002035">
    <property type="entry name" value="VWF_A"/>
</dbReference>
<keyword evidence="4" id="KW-1185">Reference proteome</keyword>
<dbReference type="CDD" id="cd00198">
    <property type="entry name" value="vWFA"/>
    <property type="match status" value="1"/>
</dbReference>
<sequence length="331" mass="35523">MIAPVAAPIDFAAPWMLLLLPLALLPFMPRRDDTLPFSWAAWLPPDRAGRVLGWVSRAAAALAMAAIVVGLAQPGRIHLEAHRTGRGAETLILMDRSGSMNGVMASKGANATGDAKNTVARAALDEFVNGRPNDRFAFMMFGINPMLAVPFTYDHAVIRAAIGSTQIGRGMPDTQLGRGLLAAIGQFDGLPWTGHRAIVMVSDGGAKLSDTERTLIAEGLARNRIALYFVFLRSSFYGAKLDVAAREGSASPEADLHRFFLSLGTPYRLYEAGDPGAMTAAMNEIDRQQSFPVSFVEQLPRQDRSGICFAVALAACAVLLAARALQVRSWA</sequence>
<dbReference type="Gene3D" id="3.40.50.410">
    <property type="entry name" value="von Willebrand factor, type A domain"/>
    <property type="match status" value="1"/>
</dbReference>
<protein>
    <submittedName>
        <fullName evidence="3">VWA domain-containing protein</fullName>
    </submittedName>
</protein>
<keyword evidence="1" id="KW-0812">Transmembrane</keyword>
<keyword evidence="1" id="KW-0472">Membrane</keyword>
<accession>A0ABZ0WJQ3</accession>
<proteinExistence type="predicted"/>
<dbReference type="Pfam" id="PF13519">
    <property type="entry name" value="VWA_2"/>
    <property type="match status" value="1"/>
</dbReference>
<dbReference type="SUPFAM" id="SSF53300">
    <property type="entry name" value="vWA-like"/>
    <property type="match status" value="1"/>
</dbReference>
<evidence type="ECO:0000256" key="1">
    <source>
        <dbReference type="SAM" id="Phobius"/>
    </source>
</evidence>
<gene>
    <name evidence="3" type="ORF">U0042_26675</name>
</gene>
<feature type="transmembrane region" description="Helical" evidence="1">
    <location>
        <begin position="307"/>
        <end position="325"/>
    </location>
</feature>
<dbReference type="EMBL" id="CP139965">
    <property type="protein sequence ID" value="WQD77591.1"/>
    <property type="molecule type" value="Genomic_DNA"/>
</dbReference>
<dbReference type="InterPro" id="IPR036465">
    <property type="entry name" value="vWFA_dom_sf"/>
</dbReference>
<evidence type="ECO:0000259" key="2">
    <source>
        <dbReference type="SMART" id="SM00327"/>
    </source>
</evidence>
<feature type="domain" description="VWFA" evidence="2">
    <location>
        <begin position="87"/>
        <end position="263"/>
    </location>
</feature>
<dbReference type="Proteomes" id="UP001325479">
    <property type="component" value="Chromosome"/>
</dbReference>
<dbReference type="SMART" id="SM00327">
    <property type="entry name" value="VWA"/>
    <property type="match status" value="1"/>
</dbReference>
<name>A0ABZ0WJQ3_9BURK</name>